<evidence type="ECO:0000256" key="1">
    <source>
        <dbReference type="ARBA" id="ARBA00023002"/>
    </source>
</evidence>
<sequence length="282" mass="31205">MIDSAKVIAAGVVYDGDVWDLCNYQNSPDAALKIFDILTLSAAGSETNCSAVITNEETTEKFGFSSPAAYPSVSVINPDLQSTVTSHYLAYSAVDICSHCLDLYFTASYIPEMTADHIENILKTVIRTTDILLKNPSDYEARSEFIWAASVALNGSTRIGVEGNRFDTHLIEHSMSALYDIPHGAGLAVVLPAWTSWHMSMNPQRYERFARNVFGVQRGEEGVEAFRNWIVKIDAPVSLKEVHIPENGIHPLAAHIFRTIQMAGMQELYPIETLTDLLSSMR</sequence>
<dbReference type="CDD" id="cd08187">
    <property type="entry name" value="BDH"/>
    <property type="match status" value="1"/>
</dbReference>
<dbReference type="GO" id="GO:1990002">
    <property type="term" value="F:methylglyoxal reductase (NADPH) (acetol producing) activity"/>
    <property type="evidence" value="ECO:0007669"/>
    <property type="project" value="TreeGrafter"/>
</dbReference>
<dbReference type="Gene3D" id="3.40.50.1970">
    <property type="match status" value="1"/>
</dbReference>
<dbReference type="GO" id="GO:0046872">
    <property type="term" value="F:metal ion binding"/>
    <property type="evidence" value="ECO:0007669"/>
    <property type="project" value="InterPro"/>
</dbReference>
<dbReference type="SUPFAM" id="SSF56796">
    <property type="entry name" value="Dehydroquinate synthase-like"/>
    <property type="match status" value="1"/>
</dbReference>
<dbReference type="InterPro" id="IPR001670">
    <property type="entry name" value="ADH_Fe/GldA"/>
</dbReference>
<evidence type="ECO:0000313" key="4">
    <source>
        <dbReference type="EMBL" id="PPK79526.1"/>
    </source>
</evidence>
<dbReference type="Pfam" id="PF25137">
    <property type="entry name" value="ADH_Fe_C"/>
    <property type="match status" value="1"/>
</dbReference>
<dbReference type="GO" id="GO:1990362">
    <property type="term" value="F:butanol dehydrogenase (NAD+) activity"/>
    <property type="evidence" value="ECO:0007669"/>
    <property type="project" value="InterPro"/>
</dbReference>
<evidence type="ECO:0000259" key="3">
    <source>
        <dbReference type="Pfam" id="PF25137"/>
    </source>
</evidence>
<name>A0A2S6HPW6_9FIRM</name>
<protein>
    <submittedName>
        <fullName evidence="4">Uncharacterized protein</fullName>
    </submittedName>
</protein>
<feature type="domain" description="Alcohol dehydrogenase iron-type/glycerol dehydrogenase GldA" evidence="2">
    <location>
        <begin position="2"/>
        <end position="78"/>
    </location>
</feature>
<organism evidence="4 5">
    <name type="scientific">Lacrimispora xylanisolvens</name>
    <dbReference type="NCBI Taxonomy" id="384636"/>
    <lineage>
        <taxon>Bacteria</taxon>
        <taxon>Bacillati</taxon>
        <taxon>Bacillota</taxon>
        <taxon>Clostridia</taxon>
        <taxon>Lachnospirales</taxon>
        <taxon>Lachnospiraceae</taxon>
        <taxon>Lacrimispora</taxon>
    </lineage>
</organism>
<dbReference type="Proteomes" id="UP000237749">
    <property type="component" value="Unassembled WGS sequence"/>
</dbReference>
<dbReference type="GO" id="GO:0008106">
    <property type="term" value="F:alcohol dehydrogenase (NADP+) activity"/>
    <property type="evidence" value="ECO:0007669"/>
    <property type="project" value="TreeGrafter"/>
</dbReference>
<dbReference type="Gene3D" id="1.20.1090.10">
    <property type="entry name" value="Dehydroquinate synthase-like - alpha domain"/>
    <property type="match status" value="1"/>
</dbReference>
<dbReference type="AlphaFoldDB" id="A0A2S6HPW6"/>
<feature type="domain" description="Fe-containing alcohol dehydrogenase-like C-terminal" evidence="3">
    <location>
        <begin position="90"/>
        <end position="259"/>
    </location>
</feature>
<dbReference type="EMBL" id="PTJA01000009">
    <property type="protein sequence ID" value="PPK79526.1"/>
    <property type="molecule type" value="Genomic_DNA"/>
</dbReference>
<dbReference type="Pfam" id="PF00465">
    <property type="entry name" value="Fe-ADH"/>
    <property type="match status" value="1"/>
</dbReference>
<dbReference type="PANTHER" id="PTHR43633:SF1">
    <property type="entry name" value="ALCOHOL DEHYDROGENASE YQHD"/>
    <property type="match status" value="1"/>
</dbReference>
<evidence type="ECO:0000259" key="2">
    <source>
        <dbReference type="Pfam" id="PF00465"/>
    </source>
</evidence>
<dbReference type="InterPro" id="IPR056798">
    <property type="entry name" value="ADH_Fe_C"/>
</dbReference>
<keyword evidence="5" id="KW-1185">Reference proteome</keyword>
<reference evidence="4 5" key="1">
    <citation type="submission" date="2018-02" db="EMBL/GenBank/DDBJ databases">
        <title>Genomic Encyclopedia of Archaeal and Bacterial Type Strains, Phase II (KMG-II): from individual species to whole genera.</title>
        <authorList>
            <person name="Goeker M."/>
        </authorList>
    </citation>
    <scope>NUCLEOTIDE SEQUENCE [LARGE SCALE GENOMIC DNA]</scope>
    <source>
        <strain evidence="4 5">DSM 3808</strain>
    </source>
</reference>
<comment type="caution">
    <text evidence="4">The sequence shown here is derived from an EMBL/GenBank/DDBJ whole genome shotgun (WGS) entry which is preliminary data.</text>
</comment>
<evidence type="ECO:0000313" key="5">
    <source>
        <dbReference type="Proteomes" id="UP000237749"/>
    </source>
</evidence>
<gene>
    <name evidence="4" type="ORF">BXY41_1094</name>
</gene>
<accession>A0A2S6HPW6</accession>
<keyword evidence="1" id="KW-0560">Oxidoreductase</keyword>
<proteinExistence type="predicted"/>
<dbReference type="GO" id="GO:0005829">
    <property type="term" value="C:cytosol"/>
    <property type="evidence" value="ECO:0007669"/>
    <property type="project" value="TreeGrafter"/>
</dbReference>
<dbReference type="InterPro" id="IPR044731">
    <property type="entry name" value="BDH-like"/>
</dbReference>
<dbReference type="PANTHER" id="PTHR43633">
    <property type="entry name" value="ALCOHOL DEHYDROGENASE YQHD"/>
    <property type="match status" value="1"/>
</dbReference>